<keyword evidence="4" id="KW-1185">Reference proteome</keyword>
<protein>
    <recommendedName>
        <fullName evidence="5">Shr3 amino acid permease chaperone</fullName>
    </recommendedName>
</protein>
<feature type="transmembrane region" description="Helical" evidence="2">
    <location>
        <begin position="63"/>
        <end position="83"/>
    </location>
</feature>
<dbReference type="PIRSF" id="PIRSF029187">
    <property type="entry name" value="Shr3_AAP_chap"/>
    <property type="match status" value="1"/>
</dbReference>
<dbReference type="InterPro" id="IPR013248">
    <property type="entry name" value="Psh3/Shr3"/>
</dbReference>
<feature type="region of interest" description="Disordered" evidence="1">
    <location>
        <begin position="182"/>
        <end position="230"/>
    </location>
</feature>
<dbReference type="AlphaFoldDB" id="A0A642UGK4"/>
<sequence length="230" mass="25431">MAKVTYKDLIPVGTTLIVGAVCFGLGVIYGNWPYSVETLYRYNTDAFDSTLRHYQMWANTPPFVHYVFHAVMGLGLIGCFIKLYKPDPESQYFEYGTLALVMLSIVVYLTNLRTGINSCISGNWGEVDQNTGLNVMAASQVMVAVILLGVLVLQGGLYYAELEDRDLKRKFYAEQEKEAQQQAEVNELAAEDVANEAKDKKKSKSKSKSKSPAGEAKSTGTAKKSAKKRA</sequence>
<dbReference type="EMBL" id="SWFT01000158">
    <property type="protein sequence ID" value="KAA8897367.1"/>
    <property type="molecule type" value="Genomic_DNA"/>
</dbReference>
<evidence type="ECO:0000256" key="2">
    <source>
        <dbReference type="SAM" id="Phobius"/>
    </source>
</evidence>
<dbReference type="GeneID" id="54783995"/>
<dbReference type="GO" id="GO:0005789">
    <property type="term" value="C:endoplasmic reticulum membrane"/>
    <property type="evidence" value="ECO:0007669"/>
    <property type="project" value="TreeGrafter"/>
</dbReference>
<dbReference type="Pfam" id="PF08229">
    <property type="entry name" value="SHR3_chaperone"/>
    <property type="match status" value="1"/>
</dbReference>
<dbReference type="SMART" id="SM00786">
    <property type="entry name" value="SHR3_chaperone"/>
    <property type="match status" value="1"/>
</dbReference>
<accession>A0A642UGK4</accession>
<proteinExistence type="predicted"/>
<dbReference type="GO" id="GO:0006888">
    <property type="term" value="P:endoplasmic reticulum to Golgi vesicle-mediated transport"/>
    <property type="evidence" value="ECO:0007669"/>
    <property type="project" value="TreeGrafter"/>
</dbReference>
<comment type="caution">
    <text evidence="3">The sequence shown here is derived from an EMBL/GenBank/DDBJ whole genome shotgun (WGS) entry which is preliminary data.</text>
</comment>
<feature type="transmembrane region" description="Helical" evidence="2">
    <location>
        <begin position="95"/>
        <end position="116"/>
    </location>
</feature>
<reference evidence="3 4" key="1">
    <citation type="submission" date="2019-07" db="EMBL/GenBank/DDBJ databases">
        <title>Genome assembly of two rare yeast pathogens: Diutina rugosa and Trichomonascus ciferrii.</title>
        <authorList>
            <person name="Mixao V."/>
            <person name="Saus E."/>
            <person name="Hansen A."/>
            <person name="Lass-Flor C."/>
            <person name="Gabaldon T."/>
        </authorList>
    </citation>
    <scope>NUCLEOTIDE SEQUENCE [LARGE SCALE GENOMIC DNA]</scope>
    <source>
        <strain evidence="3 4">CBS 613</strain>
    </source>
</reference>
<evidence type="ECO:0008006" key="5">
    <source>
        <dbReference type="Google" id="ProtNLM"/>
    </source>
</evidence>
<evidence type="ECO:0000313" key="3">
    <source>
        <dbReference type="EMBL" id="KAA8897367.1"/>
    </source>
</evidence>
<keyword evidence="2" id="KW-0812">Transmembrane</keyword>
<feature type="compositionally biased region" description="Basic residues" evidence="1">
    <location>
        <begin position="200"/>
        <end position="209"/>
    </location>
</feature>
<dbReference type="OrthoDB" id="5229808at2759"/>
<keyword evidence="2" id="KW-1133">Transmembrane helix</keyword>
<keyword evidence="2" id="KW-0472">Membrane</keyword>
<dbReference type="GO" id="GO:0051082">
    <property type="term" value="F:unfolded protein binding"/>
    <property type="evidence" value="ECO:0007669"/>
    <property type="project" value="TreeGrafter"/>
</dbReference>
<evidence type="ECO:0000313" key="4">
    <source>
        <dbReference type="Proteomes" id="UP000449547"/>
    </source>
</evidence>
<dbReference type="Proteomes" id="UP000449547">
    <property type="component" value="Unassembled WGS sequence"/>
</dbReference>
<evidence type="ECO:0000256" key="1">
    <source>
        <dbReference type="SAM" id="MobiDB-lite"/>
    </source>
</evidence>
<dbReference type="PANTHER" id="PTHR28228">
    <property type="entry name" value="SECRETORY COMPONENT PROTEIN SHR3"/>
    <property type="match status" value="1"/>
</dbReference>
<feature type="transmembrane region" description="Helical" evidence="2">
    <location>
        <begin position="136"/>
        <end position="160"/>
    </location>
</feature>
<gene>
    <name evidence="3" type="ORF">DIURU_005344</name>
</gene>
<dbReference type="OMA" id="ANMLFDG"/>
<organism evidence="3 4">
    <name type="scientific">Diutina rugosa</name>
    <name type="common">Yeast</name>
    <name type="synonym">Candida rugosa</name>
    <dbReference type="NCBI Taxonomy" id="5481"/>
    <lineage>
        <taxon>Eukaryota</taxon>
        <taxon>Fungi</taxon>
        <taxon>Dikarya</taxon>
        <taxon>Ascomycota</taxon>
        <taxon>Saccharomycotina</taxon>
        <taxon>Pichiomycetes</taxon>
        <taxon>Debaryomycetaceae</taxon>
        <taxon>Diutina</taxon>
    </lineage>
</organism>
<dbReference type="PANTHER" id="PTHR28228:SF1">
    <property type="entry name" value="SECRETORY COMPONENT PROTEIN SHR3"/>
    <property type="match status" value="1"/>
</dbReference>
<name>A0A642UGK4_DIURU</name>
<dbReference type="RefSeq" id="XP_034009968.1">
    <property type="nucleotide sequence ID" value="XM_034158316.1"/>
</dbReference>
<feature type="transmembrane region" description="Helical" evidence="2">
    <location>
        <begin position="12"/>
        <end position="32"/>
    </location>
</feature>
<dbReference type="VEuPathDB" id="FungiDB:DIURU_005344"/>